<name>A0A813LDY8_POLGL</name>
<feature type="compositionally biased region" description="Low complexity" evidence="1">
    <location>
        <begin position="58"/>
        <end position="75"/>
    </location>
</feature>
<protein>
    <submittedName>
        <fullName evidence="2">Uncharacterized protein</fullName>
    </submittedName>
</protein>
<feature type="compositionally biased region" description="Low complexity" evidence="1">
    <location>
        <begin position="85"/>
        <end position="96"/>
    </location>
</feature>
<feature type="region of interest" description="Disordered" evidence="1">
    <location>
        <begin position="85"/>
        <end position="145"/>
    </location>
</feature>
<evidence type="ECO:0000313" key="2">
    <source>
        <dbReference type="EMBL" id="CAE8723357.1"/>
    </source>
</evidence>
<evidence type="ECO:0000313" key="3">
    <source>
        <dbReference type="Proteomes" id="UP000626109"/>
    </source>
</evidence>
<proteinExistence type="predicted"/>
<comment type="caution">
    <text evidence="2">The sequence shown here is derived from an EMBL/GenBank/DDBJ whole genome shotgun (WGS) entry which is preliminary data.</text>
</comment>
<accession>A0A813LDY8</accession>
<feature type="region of interest" description="Disordered" evidence="1">
    <location>
        <begin position="56"/>
        <end position="75"/>
    </location>
</feature>
<dbReference type="Proteomes" id="UP000626109">
    <property type="component" value="Unassembled WGS sequence"/>
</dbReference>
<sequence>MLSLPDLAFQKPLQTARSFIAGAASTPSIEPSCMAKTRPDPSTVLSAAVNSALSPQTAAGAPFAPAPAPAAAAPAVAAPAVVAPLAAKENSSSSRSSRSRRSRRRRKSRSRRGRRKSRGGRRRRHRSGSLQRHSSAATPLRVATKSGGAWTKAAGASMSNMVGRSVVSSISSNQNKEKQAIGLQSTTSHQSTSRPQHPITTSWPQIFQLIMAPGL</sequence>
<reference evidence="2" key="1">
    <citation type="submission" date="2021-02" db="EMBL/GenBank/DDBJ databases">
        <authorList>
            <person name="Dougan E. K."/>
            <person name="Rhodes N."/>
            <person name="Thang M."/>
            <person name="Chan C."/>
        </authorList>
    </citation>
    <scope>NUCLEOTIDE SEQUENCE</scope>
</reference>
<gene>
    <name evidence="2" type="ORF">PGLA2088_LOCUS43076</name>
</gene>
<dbReference type="AlphaFoldDB" id="A0A813LDY8"/>
<feature type="compositionally biased region" description="Polar residues" evidence="1">
    <location>
        <begin position="182"/>
        <end position="201"/>
    </location>
</feature>
<organism evidence="2 3">
    <name type="scientific">Polarella glacialis</name>
    <name type="common">Dinoflagellate</name>
    <dbReference type="NCBI Taxonomy" id="89957"/>
    <lineage>
        <taxon>Eukaryota</taxon>
        <taxon>Sar</taxon>
        <taxon>Alveolata</taxon>
        <taxon>Dinophyceae</taxon>
        <taxon>Suessiales</taxon>
        <taxon>Suessiaceae</taxon>
        <taxon>Polarella</taxon>
    </lineage>
</organism>
<feature type="compositionally biased region" description="Basic residues" evidence="1">
    <location>
        <begin position="97"/>
        <end position="127"/>
    </location>
</feature>
<evidence type="ECO:0000256" key="1">
    <source>
        <dbReference type="SAM" id="MobiDB-lite"/>
    </source>
</evidence>
<dbReference type="EMBL" id="CAJNNW010034637">
    <property type="protein sequence ID" value="CAE8723357.1"/>
    <property type="molecule type" value="Genomic_DNA"/>
</dbReference>
<feature type="region of interest" description="Disordered" evidence="1">
    <location>
        <begin position="167"/>
        <end position="201"/>
    </location>
</feature>